<gene>
    <name evidence="1" type="ORF">PCANC_27835</name>
</gene>
<sequence>MIPTEQSIKSTKYPPHVEALFLPSRLLYFPRPPRNIHSSDLIRPTNFSPLAPKPQDNLGSISFEFCRLTS</sequence>
<dbReference type="AlphaFoldDB" id="A0A2N5S715"/>
<organism evidence="1 2">
    <name type="scientific">Puccinia coronata f. sp. avenae</name>
    <dbReference type="NCBI Taxonomy" id="200324"/>
    <lineage>
        <taxon>Eukaryota</taxon>
        <taxon>Fungi</taxon>
        <taxon>Dikarya</taxon>
        <taxon>Basidiomycota</taxon>
        <taxon>Pucciniomycotina</taxon>
        <taxon>Pucciniomycetes</taxon>
        <taxon>Pucciniales</taxon>
        <taxon>Pucciniaceae</taxon>
        <taxon>Puccinia</taxon>
    </lineage>
</organism>
<accession>A0A2N5S715</accession>
<protein>
    <submittedName>
        <fullName evidence="1">Uncharacterized protein</fullName>
    </submittedName>
</protein>
<reference evidence="1 2" key="1">
    <citation type="submission" date="2017-11" db="EMBL/GenBank/DDBJ databases">
        <title>De novo assembly and phasing of dikaryotic genomes from two isolates of Puccinia coronata f. sp. avenae, the causal agent of oat crown rust.</title>
        <authorList>
            <person name="Miller M.E."/>
            <person name="Zhang Y."/>
            <person name="Omidvar V."/>
            <person name="Sperschneider J."/>
            <person name="Schwessinger B."/>
            <person name="Raley C."/>
            <person name="Palmer J.M."/>
            <person name="Garnica D."/>
            <person name="Upadhyaya N."/>
            <person name="Rathjen J."/>
            <person name="Taylor J.M."/>
            <person name="Park R.F."/>
            <person name="Dodds P.N."/>
            <person name="Hirsch C.D."/>
            <person name="Kianian S.F."/>
            <person name="Figueroa M."/>
        </authorList>
    </citation>
    <scope>NUCLEOTIDE SEQUENCE [LARGE SCALE GENOMIC DNA]</scope>
    <source>
        <strain evidence="1">12NC29</strain>
    </source>
</reference>
<comment type="caution">
    <text evidence="1">The sequence shown here is derived from an EMBL/GenBank/DDBJ whole genome shotgun (WGS) entry which is preliminary data.</text>
</comment>
<proteinExistence type="predicted"/>
<evidence type="ECO:0000313" key="1">
    <source>
        <dbReference type="EMBL" id="PLW09018.1"/>
    </source>
</evidence>
<name>A0A2N5S715_9BASI</name>
<dbReference type="EMBL" id="PGCJ01001128">
    <property type="protein sequence ID" value="PLW09018.1"/>
    <property type="molecule type" value="Genomic_DNA"/>
</dbReference>
<keyword evidence="2" id="KW-1185">Reference proteome</keyword>
<evidence type="ECO:0000313" key="2">
    <source>
        <dbReference type="Proteomes" id="UP000235388"/>
    </source>
</evidence>
<feature type="non-terminal residue" evidence="1">
    <location>
        <position position="70"/>
    </location>
</feature>
<dbReference type="Proteomes" id="UP000235388">
    <property type="component" value="Unassembled WGS sequence"/>
</dbReference>